<dbReference type="EMBL" id="CAMXCT030002535">
    <property type="protein sequence ID" value="CAL4786053.1"/>
    <property type="molecule type" value="Genomic_DNA"/>
</dbReference>
<dbReference type="OrthoDB" id="410478at2759"/>
<evidence type="ECO:0000259" key="2">
    <source>
        <dbReference type="Pfam" id="PF25273"/>
    </source>
</evidence>
<accession>A0A9P1CYQ9</accession>
<feature type="domain" description="DUF7869" evidence="2">
    <location>
        <begin position="227"/>
        <end position="368"/>
    </location>
</feature>
<gene>
    <name evidence="3" type="ORF">C1SCF055_LOCUS25015</name>
</gene>
<evidence type="ECO:0000313" key="3">
    <source>
        <dbReference type="EMBL" id="CAI3998741.1"/>
    </source>
</evidence>
<dbReference type="PANTHER" id="PTHR33153:SF3">
    <property type="entry name" value="TRAFFICKING PROTEIN PARTICLE COMPLEX SUBUNIT 11 DOMAIN-CONTAINING PROTEIN"/>
    <property type="match status" value="1"/>
</dbReference>
<dbReference type="EMBL" id="CAMXCT020002535">
    <property type="protein sequence ID" value="CAL1152116.1"/>
    <property type="molecule type" value="Genomic_DNA"/>
</dbReference>
<reference evidence="4 5" key="2">
    <citation type="submission" date="2024-05" db="EMBL/GenBank/DDBJ databases">
        <authorList>
            <person name="Chen Y."/>
            <person name="Shah S."/>
            <person name="Dougan E. K."/>
            <person name="Thang M."/>
            <person name="Chan C."/>
        </authorList>
    </citation>
    <scope>NUCLEOTIDE SEQUENCE [LARGE SCALE GENOMIC DNA]</scope>
</reference>
<feature type="compositionally biased region" description="Polar residues" evidence="1">
    <location>
        <begin position="614"/>
        <end position="626"/>
    </location>
</feature>
<feature type="non-terminal residue" evidence="3">
    <location>
        <position position="1"/>
    </location>
</feature>
<feature type="compositionally biased region" description="Acidic residues" evidence="1">
    <location>
        <begin position="594"/>
        <end position="603"/>
    </location>
</feature>
<evidence type="ECO:0000256" key="1">
    <source>
        <dbReference type="SAM" id="MobiDB-lite"/>
    </source>
</evidence>
<proteinExistence type="predicted"/>
<dbReference type="PANTHER" id="PTHR33153">
    <property type="entry name" value="MYND-TYPE DOMAIN-CONTAINING PROTEIN"/>
    <property type="match status" value="1"/>
</dbReference>
<feature type="region of interest" description="Disordered" evidence="1">
    <location>
        <begin position="579"/>
        <end position="627"/>
    </location>
</feature>
<dbReference type="Pfam" id="PF25273">
    <property type="entry name" value="DUF7869"/>
    <property type="match status" value="1"/>
</dbReference>
<keyword evidence="5" id="KW-1185">Reference proteome</keyword>
<evidence type="ECO:0000313" key="4">
    <source>
        <dbReference type="EMBL" id="CAL4786053.1"/>
    </source>
</evidence>
<dbReference type="EMBL" id="CAMXCT010002535">
    <property type="protein sequence ID" value="CAI3998741.1"/>
    <property type="molecule type" value="Genomic_DNA"/>
</dbReference>
<dbReference type="Proteomes" id="UP001152797">
    <property type="component" value="Unassembled WGS sequence"/>
</dbReference>
<dbReference type="AlphaFoldDB" id="A0A9P1CYQ9"/>
<feature type="region of interest" description="Disordered" evidence="1">
    <location>
        <begin position="106"/>
        <end position="125"/>
    </location>
</feature>
<protein>
    <recommendedName>
        <fullName evidence="2">DUF7869 domain-containing protein</fullName>
    </recommendedName>
</protein>
<comment type="caution">
    <text evidence="3">The sequence shown here is derived from an EMBL/GenBank/DDBJ whole genome shotgun (WGS) entry which is preliminary data.</text>
</comment>
<dbReference type="InterPro" id="IPR057191">
    <property type="entry name" value="DUF7869"/>
</dbReference>
<sequence>DNFLQALFLPSVQQQFQLEDGPVEDVEFEESDSDGLFPESECEIFQESDDDLNFFASDDEQRLPLVPVASGSSGPSGRRYGSGVVMYLWLVYHSSAECLPTDPGHRLRKPEGSAETPFPEINSDGSDELDRRVNAFMTSLNTYKTDVDVHLVGPGTFKGIRQEPISISSIARIAVPPRKRMLRMAIATNSLCCMLDGMDQAKFKIPRVRGRDNISNSKLFSSLFRPRLHVAGTWIHGRRLTLWVADEDLCKNSTTQMEMLARCLSDVNNEHGLPFGLCCQQDNTYREGKNRHFLAFCILLIGLKAFRWCVASFLRVGHSSHEDLDQVFSIQASLIARNEFNTPEELMQIMDSASRPDRQSEAMRKSQKTNFNVDCECKKLDECAEWQQWVAMLGIRLKGRVGQLRFSLRKDIDPSSYGHCECEELRGQPRSGEDVILIAKKFMASPEPYKVVVLLSAEQCATLRKSICQPSGVASRRPISDKVTSNIKGKVPVLLRNQILHPDAAAYLQNWAGSTLEHLPRPRAYSVLNHRYDQDPEVGGQTVPWQPKVRERHIDLTLLDDEDRQSGIAAYETELGISRDEGFEGGAGNQKQDGDDEVFEASDAEGSAEPGSADPSQTLPHDSGSLQVDGVGAQVHNWVNWAFAARGSTQLVESFIGTMRACAAKGDVEIPIGSVCTGWGVAEMVVSELNEKLVELGDGRLPQALAFF</sequence>
<organism evidence="3">
    <name type="scientific">Cladocopium goreaui</name>
    <dbReference type="NCBI Taxonomy" id="2562237"/>
    <lineage>
        <taxon>Eukaryota</taxon>
        <taxon>Sar</taxon>
        <taxon>Alveolata</taxon>
        <taxon>Dinophyceae</taxon>
        <taxon>Suessiales</taxon>
        <taxon>Symbiodiniaceae</taxon>
        <taxon>Cladocopium</taxon>
    </lineage>
</organism>
<evidence type="ECO:0000313" key="5">
    <source>
        <dbReference type="Proteomes" id="UP001152797"/>
    </source>
</evidence>
<name>A0A9P1CYQ9_9DINO</name>
<reference evidence="3" key="1">
    <citation type="submission" date="2022-10" db="EMBL/GenBank/DDBJ databases">
        <authorList>
            <person name="Chen Y."/>
            <person name="Dougan E. K."/>
            <person name="Chan C."/>
            <person name="Rhodes N."/>
            <person name="Thang M."/>
        </authorList>
    </citation>
    <scope>NUCLEOTIDE SEQUENCE</scope>
</reference>